<evidence type="ECO:0000313" key="1">
    <source>
        <dbReference type="EMBL" id="WZN45229.1"/>
    </source>
</evidence>
<reference evidence="1 2" key="1">
    <citation type="submission" date="2024-03" db="EMBL/GenBank/DDBJ databases">
        <title>Chitinophaga caseinilytica sp. nov., a casein hydrolysing bacterium isolated from forest soil.</title>
        <authorList>
            <person name="Lee D.S."/>
            <person name="Han D.M."/>
            <person name="Baek J.H."/>
            <person name="Choi D.G."/>
            <person name="Jeon J.H."/>
            <person name="Jeon C.O."/>
        </authorList>
    </citation>
    <scope>NUCLEOTIDE SEQUENCE [LARGE SCALE GENOMIC DNA]</scope>
    <source>
        <strain evidence="1 2">KACC 19118</strain>
    </source>
</reference>
<name>A0ABZ2Z3X7_9BACT</name>
<evidence type="ECO:0000313" key="2">
    <source>
        <dbReference type="Proteomes" id="UP001449657"/>
    </source>
</evidence>
<dbReference type="EMBL" id="CP150096">
    <property type="protein sequence ID" value="WZN45229.1"/>
    <property type="molecule type" value="Genomic_DNA"/>
</dbReference>
<keyword evidence="2" id="KW-1185">Reference proteome</keyword>
<proteinExistence type="predicted"/>
<gene>
    <name evidence="1" type="ORF">WJU22_20220</name>
</gene>
<dbReference type="Proteomes" id="UP001449657">
    <property type="component" value="Chromosome"/>
</dbReference>
<protein>
    <submittedName>
        <fullName evidence="1">Uncharacterized protein</fullName>
    </submittedName>
</protein>
<accession>A0ABZ2Z3X7</accession>
<sequence length="110" mass="12094">MWASGSTSTAYFQLSAGNVPTSRYSVSVKVDDNLGNAATTSLSVNPPPGGSGTPIKGALSEMKGSQMLEQWSNIERHYFRFSWVYSPVNYLYTNETVYVGMRFYDSQGSL</sequence>
<organism evidence="1 2">
    <name type="scientific">Chitinophaga caseinilytica</name>
    <dbReference type="NCBI Taxonomy" id="2267521"/>
    <lineage>
        <taxon>Bacteria</taxon>
        <taxon>Pseudomonadati</taxon>
        <taxon>Bacteroidota</taxon>
        <taxon>Chitinophagia</taxon>
        <taxon>Chitinophagales</taxon>
        <taxon>Chitinophagaceae</taxon>
        <taxon>Chitinophaga</taxon>
    </lineage>
</organism>
<dbReference type="RefSeq" id="WP_341839983.1">
    <property type="nucleotide sequence ID" value="NZ_CP149792.1"/>
</dbReference>